<dbReference type="InterPro" id="IPR010982">
    <property type="entry name" value="Lambda_DNA-bd_dom_sf"/>
</dbReference>
<comment type="caution">
    <text evidence="2">The sequence shown here is derived from an EMBL/GenBank/DDBJ whole genome shotgun (WGS) entry which is preliminary data.</text>
</comment>
<dbReference type="InterPro" id="IPR001387">
    <property type="entry name" value="Cro/C1-type_HTH"/>
</dbReference>
<feature type="domain" description="HTH cro/C1-type" evidence="1">
    <location>
        <begin position="52"/>
        <end position="85"/>
    </location>
</feature>
<gene>
    <name evidence="2" type="ORF">Shyd_72540</name>
</gene>
<dbReference type="CDD" id="cd00093">
    <property type="entry name" value="HTH_XRE"/>
    <property type="match status" value="1"/>
</dbReference>
<reference evidence="2" key="1">
    <citation type="submission" date="2024-05" db="EMBL/GenBank/DDBJ databases">
        <title>Whole genome shotgun sequence of Streptomyces hydrogenans NBRC 13475.</title>
        <authorList>
            <person name="Komaki H."/>
            <person name="Tamura T."/>
        </authorList>
    </citation>
    <scope>NUCLEOTIDE SEQUENCE</scope>
    <source>
        <strain evidence="2">NBRC 13475</strain>
    </source>
</reference>
<sequence length="165" mass="18717">MAVSAPTRSAFAWYIFHGTINLERLRRDGPGPLEAGRRLLNDVLPPPPVRAKLRLAAGLTQQEVAEVVGVKRVAVARWELGQTYPRRPHRAVYLHLLNRLAERFPRPRSQMRACRRRSPKGDRDDLEAIGHARLKRTNHPPGPARPVCRPAYHRIGCSDPSSSWF</sequence>
<proteinExistence type="predicted"/>
<protein>
    <recommendedName>
        <fullName evidence="1">HTH cro/C1-type domain-containing protein</fullName>
    </recommendedName>
</protein>
<dbReference type="SUPFAM" id="SSF47413">
    <property type="entry name" value="lambda repressor-like DNA-binding domains"/>
    <property type="match status" value="1"/>
</dbReference>
<dbReference type="PROSITE" id="PS50943">
    <property type="entry name" value="HTH_CROC1"/>
    <property type="match status" value="1"/>
</dbReference>
<name>A0ABQ3PLI0_9ACTN</name>
<organism evidence="2 3">
    <name type="scientific">Streptomyces hydrogenans</name>
    <dbReference type="NCBI Taxonomy" id="1873719"/>
    <lineage>
        <taxon>Bacteria</taxon>
        <taxon>Bacillati</taxon>
        <taxon>Actinomycetota</taxon>
        <taxon>Actinomycetes</taxon>
        <taxon>Kitasatosporales</taxon>
        <taxon>Streptomycetaceae</taxon>
        <taxon>Streptomyces</taxon>
    </lineage>
</organism>
<evidence type="ECO:0000313" key="2">
    <source>
        <dbReference type="EMBL" id="GHI25883.1"/>
    </source>
</evidence>
<keyword evidence="3" id="KW-1185">Reference proteome</keyword>
<dbReference type="Pfam" id="PF01381">
    <property type="entry name" value="HTH_3"/>
    <property type="match status" value="1"/>
</dbReference>
<accession>A0ABQ3PLI0</accession>
<evidence type="ECO:0000259" key="1">
    <source>
        <dbReference type="PROSITE" id="PS50943"/>
    </source>
</evidence>
<dbReference type="Gene3D" id="1.10.260.40">
    <property type="entry name" value="lambda repressor-like DNA-binding domains"/>
    <property type="match status" value="1"/>
</dbReference>
<dbReference type="EMBL" id="BNDW01000098">
    <property type="protein sequence ID" value="GHI25883.1"/>
    <property type="molecule type" value="Genomic_DNA"/>
</dbReference>
<evidence type="ECO:0000313" key="3">
    <source>
        <dbReference type="Proteomes" id="UP001052739"/>
    </source>
</evidence>
<dbReference type="Proteomes" id="UP001052739">
    <property type="component" value="Unassembled WGS sequence"/>
</dbReference>